<comment type="caution">
    <text evidence="2">The sequence shown here is derived from an EMBL/GenBank/DDBJ whole genome shotgun (WGS) entry which is preliminary data.</text>
</comment>
<organism evidence="2 3">
    <name type="scientific">Hibiscus syriacus</name>
    <name type="common">Rose of Sharon</name>
    <dbReference type="NCBI Taxonomy" id="106335"/>
    <lineage>
        <taxon>Eukaryota</taxon>
        <taxon>Viridiplantae</taxon>
        <taxon>Streptophyta</taxon>
        <taxon>Embryophyta</taxon>
        <taxon>Tracheophyta</taxon>
        <taxon>Spermatophyta</taxon>
        <taxon>Magnoliopsida</taxon>
        <taxon>eudicotyledons</taxon>
        <taxon>Gunneridae</taxon>
        <taxon>Pentapetalae</taxon>
        <taxon>rosids</taxon>
        <taxon>malvids</taxon>
        <taxon>Malvales</taxon>
        <taxon>Malvaceae</taxon>
        <taxon>Malvoideae</taxon>
        <taxon>Hibiscus</taxon>
    </lineage>
</organism>
<evidence type="ECO:0000256" key="1">
    <source>
        <dbReference type="SAM" id="MobiDB-lite"/>
    </source>
</evidence>
<feature type="region of interest" description="Disordered" evidence="1">
    <location>
        <begin position="72"/>
        <end position="113"/>
    </location>
</feature>
<keyword evidence="3" id="KW-1185">Reference proteome</keyword>
<dbReference type="PANTHER" id="PTHR34377">
    <property type="entry name" value="TETRATRICOPEPTIDE REPEAT (TPR)-LIKE SUPERFAMILY PROTEIN"/>
    <property type="match status" value="1"/>
</dbReference>
<gene>
    <name evidence="2" type="ORF">F3Y22_tig00111848pilonHSYRG00414</name>
</gene>
<dbReference type="AlphaFoldDB" id="A0A6A2XYI7"/>
<reference evidence="2" key="1">
    <citation type="submission" date="2019-09" db="EMBL/GenBank/DDBJ databases">
        <title>Draft genome information of white flower Hibiscus syriacus.</title>
        <authorList>
            <person name="Kim Y.-M."/>
        </authorList>
    </citation>
    <scope>NUCLEOTIDE SEQUENCE [LARGE SCALE GENOMIC DNA]</scope>
    <source>
        <strain evidence="2">YM2019G1</strain>
    </source>
</reference>
<dbReference type="EMBL" id="VEPZ02001450">
    <property type="protein sequence ID" value="KAE8672265.1"/>
    <property type="molecule type" value="Genomic_DNA"/>
</dbReference>
<dbReference type="PANTHER" id="PTHR34377:SF3">
    <property type="entry name" value="TETRATRICOPEPTIDE REPEAT (TPR)-LIKE SUPERFAMILY PROTEIN"/>
    <property type="match status" value="1"/>
</dbReference>
<accession>A0A6A2XYI7</accession>
<protein>
    <submittedName>
        <fullName evidence="2">Uncharacterized protein</fullName>
    </submittedName>
</protein>
<evidence type="ECO:0000313" key="3">
    <source>
        <dbReference type="Proteomes" id="UP000436088"/>
    </source>
</evidence>
<dbReference type="Proteomes" id="UP000436088">
    <property type="component" value="Unassembled WGS sequence"/>
</dbReference>
<evidence type="ECO:0000313" key="2">
    <source>
        <dbReference type="EMBL" id="KAE8672265.1"/>
    </source>
</evidence>
<name>A0A6A2XYI7_HIBSY</name>
<proteinExistence type="predicted"/>
<sequence length="173" mass="19394">MFHRCIMKKAGIPILFLASMFFVALSIPQPKMPPRLELPPPHLRPLCASQLTLVNFACGTIPLVPSPFLSSDTLDEGNGRRNRTRSSRRGGGNGTGQEGDRHKHKHRHRDKAKEITPEQGYCCRWLKMVETVCVCDMLTHLPLFLSWPLHRYTVSVGEACSVTFSCGGRLRSP</sequence>